<sequence>MDDRLRDRGTIKWTSLMLPEHVKMVKEVWKEDERIEKPILDEQQAMEIGYTLRRSLADDLTIEVKYHNGFNFNYARCKILTINQLEGKLIATDDSGSELTINLKNIMEVNIVWT</sequence>
<reference evidence="1 2" key="1">
    <citation type="submission" date="2016-10" db="EMBL/GenBank/DDBJ databases">
        <authorList>
            <person name="de Groot N.N."/>
        </authorList>
    </citation>
    <scope>NUCLEOTIDE SEQUENCE [LARGE SCALE GENOMIC DNA]</scope>
    <source>
        <strain evidence="1 2">CCM7597</strain>
    </source>
</reference>
<dbReference type="RefSeq" id="WP_093044441.1">
    <property type="nucleotide sequence ID" value="NZ_FNQR01000005.1"/>
</dbReference>
<dbReference type="STRING" id="571932.SAMN05421743_105238"/>
<accession>A0A1H4C2J0</accession>
<dbReference type="Proteomes" id="UP000198584">
    <property type="component" value="Unassembled WGS sequence"/>
</dbReference>
<dbReference type="InterPro" id="IPR014962">
    <property type="entry name" value="YolD"/>
</dbReference>
<dbReference type="PANTHER" id="PTHR40051">
    <property type="entry name" value="IG HYPOTHETICAL 15966"/>
    <property type="match status" value="1"/>
</dbReference>
<dbReference type="AlphaFoldDB" id="A0A1H4C2J0"/>
<dbReference type="EMBL" id="FNQR01000005">
    <property type="protein sequence ID" value="SEA54550.1"/>
    <property type="molecule type" value="Genomic_DNA"/>
</dbReference>
<gene>
    <name evidence="1" type="ORF">SAMN05421743_105238</name>
</gene>
<dbReference type="OrthoDB" id="1644322at2"/>
<evidence type="ECO:0000313" key="1">
    <source>
        <dbReference type="EMBL" id="SEA54550.1"/>
    </source>
</evidence>
<dbReference type="PANTHER" id="PTHR40051:SF1">
    <property type="entry name" value="YOLD-LIKE FAMILY PROTEIN"/>
    <property type="match status" value="1"/>
</dbReference>
<organism evidence="1 2">
    <name type="scientific">Thalassobacillus cyri</name>
    <dbReference type="NCBI Taxonomy" id="571932"/>
    <lineage>
        <taxon>Bacteria</taxon>
        <taxon>Bacillati</taxon>
        <taxon>Bacillota</taxon>
        <taxon>Bacilli</taxon>
        <taxon>Bacillales</taxon>
        <taxon>Bacillaceae</taxon>
        <taxon>Thalassobacillus</taxon>
    </lineage>
</organism>
<protein>
    <submittedName>
        <fullName evidence="1">YolD-like protein</fullName>
    </submittedName>
</protein>
<evidence type="ECO:0000313" key="2">
    <source>
        <dbReference type="Proteomes" id="UP000198584"/>
    </source>
</evidence>
<name>A0A1H4C2J0_9BACI</name>
<dbReference type="Pfam" id="PF08863">
    <property type="entry name" value="YolD"/>
    <property type="match status" value="1"/>
</dbReference>
<proteinExistence type="predicted"/>
<keyword evidence="2" id="KW-1185">Reference proteome</keyword>